<dbReference type="AlphaFoldDB" id="A0A0C9Z4P9"/>
<name>A0A0C9Z4P9_9AGAM</name>
<feature type="non-terminal residue" evidence="1">
    <location>
        <position position="1"/>
    </location>
</feature>
<organism evidence="1 2">
    <name type="scientific">Pisolithus microcarpus 441</name>
    <dbReference type="NCBI Taxonomy" id="765257"/>
    <lineage>
        <taxon>Eukaryota</taxon>
        <taxon>Fungi</taxon>
        <taxon>Dikarya</taxon>
        <taxon>Basidiomycota</taxon>
        <taxon>Agaricomycotina</taxon>
        <taxon>Agaricomycetes</taxon>
        <taxon>Agaricomycetidae</taxon>
        <taxon>Boletales</taxon>
        <taxon>Sclerodermatineae</taxon>
        <taxon>Pisolithaceae</taxon>
        <taxon>Pisolithus</taxon>
    </lineage>
</organism>
<keyword evidence="2" id="KW-1185">Reference proteome</keyword>
<proteinExistence type="predicted"/>
<protein>
    <submittedName>
        <fullName evidence="1">Unplaced genomic scaffold scaffold_36, whole genome shotgun sequence</fullName>
    </submittedName>
</protein>
<gene>
    <name evidence="1" type="ORF">PISMIDRAFT_678535</name>
</gene>
<dbReference type="EMBL" id="KN833720">
    <property type="protein sequence ID" value="KIK24051.1"/>
    <property type="molecule type" value="Genomic_DNA"/>
</dbReference>
<evidence type="ECO:0000313" key="1">
    <source>
        <dbReference type="EMBL" id="KIK24051.1"/>
    </source>
</evidence>
<reference evidence="2" key="2">
    <citation type="submission" date="2015-01" db="EMBL/GenBank/DDBJ databases">
        <title>Evolutionary Origins and Diversification of the Mycorrhizal Mutualists.</title>
        <authorList>
            <consortium name="DOE Joint Genome Institute"/>
            <consortium name="Mycorrhizal Genomics Consortium"/>
            <person name="Kohler A."/>
            <person name="Kuo A."/>
            <person name="Nagy L.G."/>
            <person name="Floudas D."/>
            <person name="Copeland A."/>
            <person name="Barry K.W."/>
            <person name="Cichocki N."/>
            <person name="Veneault-Fourrey C."/>
            <person name="LaButti K."/>
            <person name="Lindquist E.A."/>
            <person name="Lipzen A."/>
            <person name="Lundell T."/>
            <person name="Morin E."/>
            <person name="Murat C."/>
            <person name="Riley R."/>
            <person name="Ohm R."/>
            <person name="Sun H."/>
            <person name="Tunlid A."/>
            <person name="Henrissat B."/>
            <person name="Grigoriev I.V."/>
            <person name="Hibbett D.S."/>
            <person name="Martin F."/>
        </authorList>
    </citation>
    <scope>NUCLEOTIDE SEQUENCE [LARGE SCALE GENOMIC DNA]</scope>
    <source>
        <strain evidence="2">441</strain>
    </source>
</reference>
<sequence length="62" mass="7009">RWIRICSTVRDGRPLCGCSSLQISLSGFERTHLHTEYLLNQYSGTPACVGLADDVTQKRREL</sequence>
<accession>A0A0C9Z4P9</accession>
<dbReference type="HOGENOM" id="CLU_2910442_0_0_1"/>
<reference evidence="1 2" key="1">
    <citation type="submission" date="2014-04" db="EMBL/GenBank/DDBJ databases">
        <authorList>
            <consortium name="DOE Joint Genome Institute"/>
            <person name="Kuo A."/>
            <person name="Kohler A."/>
            <person name="Costa M.D."/>
            <person name="Nagy L.G."/>
            <person name="Floudas D."/>
            <person name="Copeland A."/>
            <person name="Barry K.W."/>
            <person name="Cichocki N."/>
            <person name="Veneault-Fourrey C."/>
            <person name="LaButti K."/>
            <person name="Lindquist E.A."/>
            <person name="Lipzen A."/>
            <person name="Lundell T."/>
            <person name="Morin E."/>
            <person name="Murat C."/>
            <person name="Sun H."/>
            <person name="Tunlid A."/>
            <person name="Henrissat B."/>
            <person name="Grigoriev I.V."/>
            <person name="Hibbett D.S."/>
            <person name="Martin F."/>
            <person name="Nordberg H.P."/>
            <person name="Cantor M.N."/>
            <person name="Hua S.X."/>
        </authorList>
    </citation>
    <scope>NUCLEOTIDE SEQUENCE [LARGE SCALE GENOMIC DNA]</scope>
    <source>
        <strain evidence="1 2">441</strain>
    </source>
</reference>
<dbReference type="Proteomes" id="UP000054018">
    <property type="component" value="Unassembled WGS sequence"/>
</dbReference>
<evidence type="ECO:0000313" key="2">
    <source>
        <dbReference type="Proteomes" id="UP000054018"/>
    </source>
</evidence>